<evidence type="ECO:0000256" key="2">
    <source>
        <dbReference type="ARBA" id="ARBA00022737"/>
    </source>
</evidence>
<organism evidence="4 5">
    <name type="scientific">Heracleum sosnowskyi</name>
    <dbReference type="NCBI Taxonomy" id="360622"/>
    <lineage>
        <taxon>Eukaryota</taxon>
        <taxon>Viridiplantae</taxon>
        <taxon>Streptophyta</taxon>
        <taxon>Embryophyta</taxon>
        <taxon>Tracheophyta</taxon>
        <taxon>Spermatophyta</taxon>
        <taxon>Magnoliopsida</taxon>
        <taxon>eudicotyledons</taxon>
        <taxon>Gunneridae</taxon>
        <taxon>Pentapetalae</taxon>
        <taxon>asterids</taxon>
        <taxon>campanulids</taxon>
        <taxon>Apiales</taxon>
        <taxon>Apiaceae</taxon>
        <taxon>Apioideae</taxon>
        <taxon>apioid superclade</taxon>
        <taxon>Tordylieae</taxon>
        <taxon>Tordyliinae</taxon>
        <taxon>Heracleum</taxon>
    </lineage>
</organism>
<keyword evidence="5" id="KW-1185">Reference proteome</keyword>
<name>A0AAD8GSA4_9APIA</name>
<sequence length="266" mass="29298">MSNIRIPDFQCSNHVDGENFGQQQEKECEMSHQVRRMKIGRLKVQLSNSAQGTPLRHPKRMSNSNTNSESGVAATNNPDEINCQPFSAARELNSCTSGNSENWRPIAISGDKPAPQDVLVLNFDGFSWTTASSKLYLSPTSLPLKIPACKGQSLVSWGKKVLLVGGTGKLILQLTEFQCGHLTQKQLVTYAALREGKTLLTFGGATKSRTLNDLYSLDFDTIIWSKMKKRAFYPSPRAGCCGVLFGTKWYIAGGGSHKKWHAETLV</sequence>
<accession>A0AAD8GSA4</accession>
<feature type="compositionally biased region" description="Polar residues" evidence="3">
    <location>
        <begin position="61"/>
        <end position="79"/>
    </location>
</feature>
<comment type="caution">
    <text evidence="4">The sequence shown here is derived from an EMBL/GenBank/DDBJ whole genome shotgun (WGS) entry which is preliminary data.</text>
</comment>
<dbReference type="AlphaFoldDB" id="A0AAD8GSA4"/>
<evidence type="ECO:0000313" key="4">
    <source>
        <dbReference type="EMBL" id="KAK1354290.1"/>
    </source>
</evidence>
<dbReference type="PANTHER" id="PTHR46093:SF4">
    <property type="entry name" value="GALACTOSE OXIDASE_KELCH REPEAT SUPERFAMILY PROTEIN"/>
    <property type="match status" value="1"/>
</dbReference>
<gene>
    <name evidence="4" type="ORF">POM88_047546</name>
</gene>
<reference evidence="4" key="2">
    <citation type="submission" date="2023-05" db="EMBL/GenBank/DDBJ databases">
        <authorList>
            <person name="Schelkunov M.I."/>
        </authorList>
    </citation>
    <scope>NUCLEOTIDE SEQUENCE</scope>
    <source>
        <strain evidence="4">Hsosn_3</strain>
        <tissue evidence="4">Leaf</tissue>
    </source>
</reference>
<dbReference type="Gene3D" id="2.120.10.80">
    <property type="entry name" value="Kelch-type beta propeller"/>
    <property type="match status" value="1"/>
</dbReference>
<dbReference type="Proteomes" id="UP001237642">
    <property type="component" value="Unassembled WGS sequence"/>
</dbReference>
<keyword evidence="1" id="KW-0880">Kelch repeat</keyword>
<evidence type="ECO:0000313" key="5">
    <source>
        <dbReference type="Proteomes" id="UP001237642"/>
    </source>
</evidence>
<dbReference type="EMBL" id="JAUIZM010000011">
    <property type="protein sequence ID" value="KAK1354290.1"/>
    <property type="molecule type" value="Genomic_DNA"/>
</dbReference>
<dbReference type="SUPFAM" id="SSF117281">
    <property type="entry name" value="Kelch motif"/>
    <property type="match status" value="1"/>
</dbReference>
<feature type="region of interest" description="Disordered" evidence="3">
    <location>
        <begin position="45"/>
        <end position="79"/>
    </location>
</feature>
<evidence type="ECO:0000256" key="1">
    <source>
        <dbReference type="ARBA" id="ARBA00022441"/>
    </source>
</evidence>
<dbReference type="PANTHER" id="PTHR46093">
    <property type="entry name" value="ACYL-COA-BINDING DOMAIN-CONTAINING PROTEIN 5"/>
    <property type="match status" value="1"/>
</dbReference>
<reference evidence="4" key="1">
    <citation type="submission" date="2023-02" db="EMBL/GenBank/DDBJ databases">
        <title>Genome of toxic invasive species Heracleum sosnowskyi carries increased number of genes despite the absence of recent whole-genome duplications.</title>
        <authorList>
            <person name="Schelkunov M."/>
            <person name="Shtratnikova V."/>
            <person name="Makarenko M."/>
            <person name="Klepikova A."/>
            <person name="Omelchenko D."/>
            <person name="Novikova G."/>
            <person name="Obukhova E."/>
            <person name="Bogdanov V."/>
            <person name="Penin A."/>
            <person name="Logacheva M."/>
        </authorList>
    </citation>
    <scope>NUCLEOTIDE SEQUENCE</scope>
    <source>
        <strain evidence="4">Hsosn_3</strain>
        <tissue evidence="4">Leaf</tissue>
    </source>
</reference>
<dbReference type="InterPro" id="IPR015915">
    <property type="entry name" value="Kelch-typ_b-propeller"/>
</dbReference>
<protein>
    <submittedName>
        <fullName evidence="4">Uncharacterized protein</fullName>
    </submittedName>
</protein>
<proteinExistence type="predicted"/>
<keyword evidence="2" id="KW-0677">Repeat</keyword>
<evidence type="ECO:0000256" key="3">
    <source>
        <dbReference type="SAM" id="MobiDB-lite"/>
    </source>
</evidence>